<evidence type="ECO:0000256" key="5">
    <source>
        <dbReference type="ARBA" id="ARBA00023136"/>
    </source>
</evidence>
<dbReference type="AlphaFoldDB" id="A0A1M6TUP7"/>
<dbReference type="InterPro" id="IPR051461">
    <property type="entry name" value="UPF0750_membrane"/>
</dbReference>
<keyword evidence="4 6" id="KW-1133">Transmembrane helix</keyword>
<sequence>MSLKILKDYVVITIGIILVAVAVEYFFAPNNIAAGGVTGIAIVINYYISFLSTGVLVFIMNIILFIIAFIFLGSNFGGKTIYASFGLSIIMAFMEKFMHPVAITNDLIIATLFGTITSAIGMALVFNANGSTGGTDIIAKILNKFIHTDIGKSLLVVDFLVTLAAGATFGVNVGFYALLSVIINGLAIDEFIEGFRTCKAITIVSEKHDGIANFIMEELGRGCTYVKGVGVYSKRDIYIIYTVLGRTEFIKLKNYMKQLDPKAFITVSDVHEVLGEGFTQIIDM</sequence>
<dbReference type="PANTHER" id="PTHR33545">
    <property type="entry name" value="UPF0750 MEMBRANE PROTEIN YITT-RELATED"/>
    <property type="match status" value="1"/>
</dbReference>
<protein>
    <submittedName>
        <fullName evidence="8">Uncharacterized membrane-anchored protein YitT, contains DUF161 and DUF2179 domains</fullName>
    </submittedName>
</protein>
<keyword evidence="2" id="KW-1003">Cell membrane</keyword>
<dbReference type="STRING" id="1121302.SAMN02745163_04119"/>
<evidence type="ECO:0000256" key="2">
    <source>
        <dbReference type="ARBA" id="ARBA00022475"/>
    </source>
</evidence>
<feature type="transmembrane region" description="Helical" evidence="6">
    <location>
        <begin position="80"/>
        <end position="98"/>
    </location>
</feature>
<dbReference type="Pfam" id="PF02588">
    <property type="entry name" value="YitT_membrane"/>
    <property type="match status" value="1"/>
</dbReference>
<dbReference type="InterPro" id="IPR019264">
    <property type="entry name" value="DUF2179"/>
</dbReference>
<feature type="transmembrane region" description="Helical" evidence="6">
    <location>
        <begin position="9"/>
        <end position="26"/>
    </location>
</feature>
<dbReference type="Gene3D" id="3.30.70.120">
    <property type="match status" value="1"/>
</dbReference>
<accession>A0A1M6TUP7</accession>
<evidence type="ECO:0000313" key="8">
    <source>
        <dbReference type="EMBL" id="SHK60634.1"/>
    </source>
</evidence>
<proteinExistence type="predicted"/>
<dbReference type="InterPro" id="IPR015867">
    <property type="entry name" value="N-reg_PII/ATP_PRibTrfase_C"/>
</dbReference>
<evidence type="ECO:0000256" key="1">
    <source>
        <dbReference type="ARBA" id="ARBA00004651"/>
    </source>
</evidence>
<evidence type="ECO:0000256" key="3">
    <source>
        <dbReference type="ARBA" id="ARBA00022692"/>
    </source>
</evidence>
<evidence type="ECO:0000256" key="6">
    <source>
        <dbReference type="SAM" id="Phobius"/>
    </source>
</evidence>
<evidence type="ECO:0000313" key="9">
    <source>
        <dbReference type="Proteomes" id="UP000184310"/>
    </source>
</evidence>
<reference evidence="8 9" key="1">
    <citation type="submission" date="2016-11" db="EMBL/GenBank/DDBJ databases">
        <authorList>
            <person name="Jaros S."/>
            <person name="Januszkiewicz K."/>
            <person name="Wedrychowicz H."/>
        </authorList>
    </citation>
    <scope>NUCLEOTIDE SEQUENCE [LARGE SCALE GENOMIC DNA]</scope>
    <source>
        <strain evidence="8 9">DSM 21758</strain>
    </source>
</reference>
<feature type="transmembrane region" description="Helical" evidence="6">
    <location>
        <begin position="32"/>
        <end position="48"/>
    </location>
</feature>
<dbReference type="PANTHER" id="PTHR33545:SF9">
    <property type="entry name" value="UPF0750 MEMBRANE PROTEIN YITE"/>
    <property type="match status" value="1"/>
</dbReference>
<keyword evidence="9" id="KW-1185">Reference proteome</keyword>
<feature type="domain" description="DUF2179" evidence="7">
    <location>
        <begin position="221"/>
        <end position="275"/>
    </location>
</feature>
<feature type="transmembrane region" description="Helical" evidence="6">
    <location>
        <begin position="159"/>
        <end position="187"/>
    </location>
</feature>
<dbReference type="EMBL" id="FQZB01000021">
    <property type="protein sequence ID" value="SHK60634.1"/>
    <property type="molecule type" value="Genomic_DNA"/>
</dbReference>
<dbReference type="GO" id="GO:0005886">
    <property type="term" value="C:plasma membrane"/>
    <property type="evidence" value="ECO:0007669"/>
    <property type="project" value="UniProtKB-SubCell"/>
</dbReference>
<dbReference type="Pfam" id="PF10035">
    <property type="entry name" value="DUF2179"/>
    <property type="match status" value="1"/>
</dbReference>
<gene>
    <name evidence="8" type="ORF">SAMN02745163_04119</name>
</gene>
<evidence type="ECO:0000259" key="7">
    <source>
        <dbReference type="Pfam" id="PF10035"/>
    </source>
</evidence>
<evidence type="ECO:0000256" key="4">
    <source>
        <dbReference type="ARBA" id="ARBA00022989"/>
    </source>
</evidence>
<dbReference type="InterPro" id="IPR003740">
    <property type="entry name" value="YitT"/>
</dbReference>
<keyword evidence="3 6" id="KW-0812">Transmembrane</keyword>
<organism evidence="8 9">
    <name type="scientific">Clostridium cavendishii DSM 21758</name>
    <dbReference type="NCBI Taxonomy" id="1121302"/>
    <lineage>
        <taxon>Bacteria</taxon>
        <taxon>Bacillati</taxon>
        <taxon>Bacillota</taxon>
        <taxon>Clostridia</taxon>
        <taxon>Eubacteriales</taxon>
        <taxon>Clostridiaceae</taxon>
        <taxon>Clostridium</taxon>
    </lineage>
</organism>
<name>A0A1M6TUP7_9CLOT</name>
<dbReference type="PIRSF" id="PIRSF006483">
    <property type="entry name" value="Membrane_protein_YitT"/>
    <property type="match status" value="1"/>
</dbReference>
<dbReference type="CDD" id="cd16380">
    <property type="entry name" value="YitT_C"/>
    <property type="match status" value="1"/>
</dbReference>
<dbReference type="OrthoDB" id="9779786at2"/>
<feature type="transmembrane region" description="Helical" evidence="6">
    <location>
        <begin position="55"/>
        <end position="74"/>
    </location>
</feature>
<dbReference type="RefSeq" id="WP_072992756.1">
    <property type="nucleotide sequence ID" value="NZ_FQZB01000021.1"/>
</dbReference>
<comment type="subcellular location">
    <subcellularLocation>
        <location evidence="1">Cell membrane</location>
        <topology evidence="1">Multi-pass membrane protein</topology>
    </subcellularLocation>
</comment>
<dbReference type="Proteomes" id="UP000184310">
    <property type="component" value="Unassembled WGS sequence"/>
</dbReference>
<feature type="transmembrane region" description="Helical" evidence="6">
    <location>
        <begin position="107"/>
        <end position="126"/>
    </location>
</feature>
<keyword evidence="5 6" id="KW-0472">Membrane</keyword>